<dbReference type="Gene3D" id="3.40.50.2300">
    <property type="match status" value="1"/>
</dbReference>
<dbReference type="EMBL" id="CP026520">
    <property type="protein sequence ID" value="QAV18774.1"/>
    <property type="molecule type" value="Genomic_DNA"/>
</dbReference>
<dbReference type="Pfam" id="PF12833">
    <property type="entry name" value="HTH_18"/>
    <property type="match status" value="1"/>
</dbReference>
<keyword evidence="10" id="KW-1185">Reference proteome</keyword>
<evidence type="ECO:0000313" key="10">
    <source>
        <dbReference type="Proteomes" id="UP001527202"/>
    </source>
</evidence>
<dbReference type="SMART" id="SM00448">
    <property type="entry name" value="REC"/>
    <property type="match status" value="1"/>
</dbReference>
<dbReference type="Proteomes" id="UP000288943">
    <property type="component" value="Chromosome"/>
</dbReference>
<dbReference type="PANTHER" id="PTHR43280">
    <property type="entry name" value="ARAC-FAMILY TRANSCRIPTIONAL REGULATOR"/>
    <property type="match status" value="1"/>
</dbReference>
<name>A0A410WWN3_9BACL</name>
<dbReference type="Proteomes" id="UP001527202">
    <property type="component" value="Unassembled WGS sequence"/>
</dbReference>
<evidence type="ECO:0000313" key="8">
    <source>
        <dbReference type="EMBL" id="QAV18774.1"/>
    </source>
</evidence>
<keyword evidence="4" id="KW-0597">Phosphoprotein</keyword>
<reference evidence="7 10" key="2">
    <citation type="submission" date="2022-05" db="EMBL/GenBank/DDBJ databases">
        <title>Genome Sequencing of Bee-Associated Microbes.</title>
        <authorList>
            <person name="Dunlap C."/>
        </authorList>
    </citation>
    <scope>NUCLEOTIDE SEQUENCE [LARGE SCALE GENOMIC DNA]</scope>
    <source>
        <strain evidence="7 10">NRRL B-23120</strain>
    </source>
</reference>
<dbReference type="SMART" id="SM00342">
    <property type="entry name" value="HTH_ARAC"/>
    <property type="match status" value="1"/>
</dbReference>
<feature type="domain" description="Response regulatory" evidence="6">
    <location>
        <begin position="3"/>
        <end position="120"/>
    </location>
</feature>
<gene>
    <name evidence="7" type="ORF">M5X16_22870</name>
    <name evidence="8" type="ORF">PC41400_14240</name>
</gene>
<evidence type="ECO:0000313" key="7">
    <source>
        <dbReference type="EMBL" id="MCY9598599.1"/>
    </source>
</evidence>
<feature type="domain" description="HTH araC/xylS-type" evidence="5">
    <location>
        <begin position="453"/>
        <end position="551"/>
    </location>
</feature>
<keyword evidence="2 8" id="KW-0238">DNA-binding</keyword>
<reference evidence="8 9" key="1">
    <citation type="submission" date="2018-01" db="EMBL/GenBank/DDBJ databases">
        <title>The whole genome sequencing and assembly of Paenibacillus chitinolyticus KCCM 41400 strain.</title>
        <authorList>
            <person name="Kim J.-Y."/>
            <person name="Park M.-K."/>
            <person name="Lee Y.-J."/>
            <person name="Yi H."/>
            <person name="Bahn Y.-S."/>
            <person name="Kim J.F."/>
            <person name="Lee D.-W."/>
        </authorList>
    </citation>
    <scope>NUCLEOTIDE SEQUENCE [LARGE SCALE GENOMIC DNA]</scope>
    <source>
        <strain evidence="8 9">KCCM 41400</strain>
    </source>
</reference>
<dbReference type="GO" id="GO:0003700">
    <property type="term" value="F:DNA-binding transcription factor activity"/>
    <property type="evidence" value="ECO:0007669"/>
    <property type="project" value="InterPro"/>
</dbReference>
<protein>
    <submittedName>
        <fullName evidence="7 8">Response regulator</fullName>
    </submittedName>
</protein>
<dbReference type="AlphaFoldDB" id="A0A410WWN3"/>
<evidence type="ECO:0000256" key="2">
    <source>
        <dbReference type="ARBA" id="ARBA00023125"/>
    </source>
</evidence>
<dbReference type="SUPFAM" id="SSF52172">
    <property type="entry name" value="CheY-like"/>
    <property type="match status" value="1"/>
</dbReference>
<dbReference type="SUPFAM" id="SSF46689">
    <property type="entry name" value="Homeodomain-like"/>
    <property type="match status" value="2"/>
</dbReference>
<dbReference type="InterPro" id="IPR009057">
    <property type="entry name" value="Homeodomain-like_sf"/>
</dbReference>
<dbReference type="RefSeq" id="WP_042227774.1">
    <property type="nucleotide sequence ID" value="NZ_CP026520.1"/>
</dbReference>
<keyword evidence="3" id="KW-0804">Transcription</keyword>
<feature type="modified residue" description="4-aspartylphosphate" evidence="4">
    <location>
        <position position="55"/>
    </location>
</feature>
<dbReference type="CDD" id="cd17536">
    <property type="entry name" value="REC_YesN-like"/>
    <property type="match status" value="1"/>
</dbReference>
<dbReference type="Pfam" id="PF00072">
    <property type="entry name" value="Response_reg"/>
    <property type="match status" value="1"/>
</dbReference>
<dbReference type="InterPro" id="IPR001789">
    <property type="entry name" value="Sig_transdc_resp-reg_receiver"/>
</dbReference>
<accession>A0A410WWN3</accession>
<dbReference type="Gene3D" id="1.10.10.60">
    <property type="entry name" value="Homeodomain-like"/>
    <property type="match status" value="2"/>
</dbReference>
<dbReference type="InterPro" id="IPR018060">
    <property type="entry name" value="HTH_AraC"/>
</dbReference>
<dbReference type="OrthoDB" id="2543932at2"/>
<evidence type="ECO:0000256" key="3">
    <source>
        <dbReference type="ARBA" id="ARBA00023163"/>
    </source>
</evidence>
<keyword evidence="1" id="KW-0805">Transcription regulation</keyword>
<evidence type="ECO:0000259" key="6">
    <source>
        <dbReference type="PROSITE" id="PS50110"/>
    </source>
</evidence>
<organism evidence="8 9">
    <name type="scientific">Paenibacillus chitinolyticus</name>
    <dbReference type="NCBI Taxonomy" id="79263"/>
    <lineage>
        <taxon>Bacteria</taxon>
        <taxon>Bacillati</taxon>
        <taxon>Bacillota</taxon>
        <taxon>Bacilli</taxon>
        <taxon>Bacillales</taxon>
        <taxon>Paenibacillaceae</taxon>
        <taxon>Paenibacillus</taxon>
    </lineage>
</organism>
<dbReference type="PROSITE" id="PS50110">
    <property type="entry name" value="RESPONSE_REGULATORY"/>
    <property type="match status" value="1"/>
</dbReference>
<evidence type="ECO:0000259" key="5">
    <source>
        <dbReference type="PROSITE" id="PS01124"/>
    </source>
</evidence>
<dbReference type="GeneID" id="95375972"/>
<dbReference type="GO" id="GO:0043565">
    <property type="term" value="F:sequence-specific DNA binding"/>
    <property type="evidence" value="ECO:0007669"/>
    <property type="project" value="InterPro"/>
</dbReference>
<evidence type="ECO:0000313" key="9">
    <source>
        <dbReference type="Proteomes" id="UP000288943"/>
    </source>
</evidence>
<dbReference type="EMBL" id="JAMDMJ010000033">
    <property type="protein sequence ID" value="MCY9598599.1"/>
    <property type="molecule type" value="Genomic_DNA"/>
</dbReference>
<dbReference type="GO" id="GO:0000160">
    <property type="term" value="P:phosphorelay signal transduction system"/>
    <property type="evidence" value="ECO:0007669"/>
    <property type="project" value="InterPro"/>
</dbReference>
<sequence length="558" mass="63559">MYRLLIVDDIPIIVEGLKDLFEETPELSLEIHTAYSGEEALEVLRNKRIDLVISDIKMPGLEGIGLLREIKTNWPSCKVIFLTGYNDFQYVQNAVKYGGFDYLLKIESDEKIIAAVTRAIGKLDEEKAREEMIERAEESMKRALPSLQKEYVSSLLQGKKPAGEQLDRHFREIGIPLQGEEPVLLLLGRVDVWREMLTPPDKALFVYAVQNIAEEILSPGARVYTYVYDQVKIAWFIQPAESSCPEKNVSGDNWDRTRRFVGNALETIQRACKQLLKLPVSFVVGKNPVPWDDISDKFHELKYNFLFGAGLGNEIILTEPAPDNHGETGHAQKRSEFFTAARVQLLGKCLENGHRCEFFNVYKEISDLWESDEWPFERKREVYHSLSAVFLAYVNKNDELRAYLNSSHDLSTLFHSEADMTAAALKAYFLQTAELIFDWNGEQAAHFPDELVQRVHTYIADNLAKDISLNAIADHVGLNPSYLSRLYKQMTGIGLSDYINDYRNLKAKELLLGSPMRVGEIASMLGYNSALAFIRFFKKQNESTPQEYRSRRASGDSG</sequence>
<evidence type="ECO:0000256" key="4">
    <source>
        <dbReference type="PROSITE-ProRule" id="PRU00169"/>
    </source>
</evidence>
<dbReference type="InterPro" id="IPR011006">
    <property type="entry name" value="CheY-like_superfamily"/>
</dbReference>
<evidence type="ECO:0000256" key="1">
    <source>
        <dbReference type="ARBA" id="ARBA00023015"/>
    </source>
</evidence>
<dbReference type="KEGG" id="pchi:PC41400_14240"/>
<dbReference type="PROSITE" id="PS01124">
    <property type="entry name" value="HTH_ARAC_FAMILY_2"/>
    <property type="match status" value="1"/>
</dbReference>
<dbReference type="PANTHER" id="PTHR43280:SF10">
    <property type="entry name" value="REGULATORY PROTEIN POCR"/>
    <property type="match status" value="1"/>
</dbReference>
<proteinExistence type="predicted"/>